<evidence type="ECO:0000313" key="1">
    <source>
        <dbReference type="Proteomes" id="UP000887576"/>
    </source>
</evidence>
<protein>
    <submittedName>
        <fullName evidence="2">C-type lectin domain-containing protein</fullName>
    </submittedName>
</protein>
<proteinExistence type="predicted"/>
<dbReference type="Proteomes" id="UP000887576">
    <property type="component" value="Unplaced"/>
</dbReference>
<organism evidence="1 2">
    <name type="scientific">Panagrolaimus sp. JU765</name>
    <dbReference type="NCBI Taxonomy" id="591449"/>
    <lineage>
        <taxon>Eukaryota</taxon>
        <taxon>Metazoa</taxon>
        <taxon>Ecdysozoa</taxon>
        <taxon>Nematoda</taxon>
        <taxon>Chromadorea</taxon>
        <taxon>Rhabditida</taxon>
        <taxon>Tylenchina</taxon>
        <taxon>Panagrolaimomorpha</taxon>
        <taxon>Panagrolaimoidea</taxon>
        <taxon>Panagrolaimidae</taxon>
        <taxon>Panagrolaimus</taxon>
    </lineage>
</organism>
<sequence>MMLAEKARRNFLSDAEFLIGGYKAENSTIWGWSDESIFNYKDWAAGEPINSTDEKCMISSVSYGFWYTTSCNGHFPFVCETIPPPPTTTSTTTSSTTSTPSTTTPLASTTTVADTSTVTTTILPPTTPTTVQSSTVSSASPQSTPSTTGSSTAKKMETKSVLILMIAILATVNGVALPNLPKNPAGRGSTSCSPGGQLSADGISCWYIRNKTADFVTAEMDCISNFGGHLASVHSIFDNMRLTVVAREIAGLYGNNFYIGLNRLTNDNVWSYTDGSVVNYYDWNKGKAIIQLKKVFKFADEPVNGAQRNCVTVDIAYGFWFAANCFNEQVYVCQNPSNTN</sequence>
<reference evidence="2" key="1">
    <citation type="submission" date="2022-11" db="UniProtKB">
        <authorList>
            <consortium name="WormBaseParasite"/>
        </authorList>
    </citation>
    <scope>IDENTIFICATION</scope>
</reference>
<evidence type="ECO:0000313" key="2">
    <source>
        <dbReference type="WBParaSite" id="JU765_v2.g4261.t1"/>
    </source>
</evidence>
<accession>A0AC34R8A3</accession>
<dbReference type="WBParaSite" id="JU765_v2.g4261.t1">
    <property type="protein sequence ID" value="JU765_v2.g4261.t1"/>
    <property type="gene ID" value="JU765_v2.g4261"/>
</dbReference>
<name>A0AC34R8A3_9BILA</name>